<protein>
    <submittedName>
        <fullName evidence="2">G2743 protein</fullName>
    </submittedName>
</protein>
<sequence>MSVDDSQLDVLRSLDHSGSVFHLSGKKSLQGYNVQLTLTDFQGSAWTAIFSLQDVLDSLEAYEPNDEQLLSWLQAAYSSTQPSIVKEDGRLARIEAFHHEQGARVRLRLPPGRAFEEVSGEAALNQYQRLAALLCEKCESASGRAQESSQEVDRLSAELAAEKERSDKLRSKLLELQPGMRITASGSLKRSQETPLSSQAAPGAMEASQAQQPEASATANGSSVGGLHTELGSPSPQSKATGAGKAKVIRGRGPGRHGGRLPGRGRRGH</sequence>
<feature type="compositionally biased region" description="Low complexity" evidence="1">
    <location>
        <begin position="204"/>
        <end position="219"/>
    </location>
</feature>
<evidence type="ECO:0000313" key="3">
    <source>
        <dbReference type="Proteomes" id="UP001497392"/>
    </source>
</evidence>
<feature type="compositionally biased region" description="Polar residues" evidence="1">
    <location>
        <begin position="184"/>
        <end position="200"/>
    </location>
</feature>
<proteinExistence type="predicted"/>
<feature type="compositionally biased region" description="Basic residues" evidence="1">
    <location>
        <begin position="247"/>
        <end position="269"/>
    </location>
</feature>
<keyword evidence="3" id="KW-1185">Reference proteome</keyword>
<gene>
    <name evidence="2" type="primary">g2743</name>
    <name evidence="2" type="ORF">VP750_LOCUS2351</name>
</gene>
<accession>A0ABP1FT87</accession>
<feature type="compositionally biased region" description="Basic and acidic residues" evidence="1">
    <location>
        <begin position="151"/>
        <end position="173"/>
    </location>
</feature>
<organism evidence="2 3">
    <name type="scientific">Coccomyxa viridis</name>
    <dbReference type="NCBI Taxonomy" id="1274662"/>
    <lineage>
        <taxon>Eukaryota</taxon>
        <taxon>Viridiplantae</taxon>
        <taxon>Chlorophyta</taxon>
        <taxon>core chlorophytes</taxon>
        <taxon>Trebouxiophyceae</taxon>
        <taxon>Trebouxiophyceae incertae sedis</taxon>
        <taxon>Coccomyxaceae</taxon>
        <taxon>Coccomyxa</taxon>
    </lineage>
</organism>
<dbReference type="Proteomes" id="UP001497392">
    <property type="component" value="Unassembled WGS sequence"/>
</dbReference>
<reference evidence="2 3" key="1">
    <citation type="submission" date="2024-06" db="EMBL/GenBank/DDBJ databases">
        <authorList>
            <person name="Kraege A."/>
            <person name="Thomma B."/>
        </authorList>
    </citation>
    <scope>NUCLEOTIDE SEQUENCE [LARGE SCALE GENOMIC DNA]</scope>
</reference>
<evidence type="ECO:0000313" key="2">
    <source>
        <dbReference type="EMBL" id="CAL5220692.1"/>
    </source>
</evidence>
<comment type="caution">
    <text evidence="2">The sequence shown here is derived from an EMBL/GenBank/DDBJ whole genome shotgun (WGS) entry which is preliminary data.</text>
</comment>
<feature type="region of interest" description="Disordered" evidence="1">
    <location>
        <begin position="143"/>
        <end position="269"/>
    </location>
</feature>
<evidence type="ECO:0000256" key="1">
    <source>
        <dbReference type="SAM" id="MobiDB-lite"/>
    </source>
</evidence>
<dbReference type="EMBL" id="CAXHTA020000004">
    <property type="protein sequence ID" value="CAL5220692.1"/>
    <property type="molecule type" value="Genomic_DNA"/>
</dbReference>
<name>A0ABP1FT87_9CHLO</name>